<dbReference type="EMBL" id="UINC01078219">
    <property type="protein sequence ID" value="SVC19089.1"/>
    <property type="molecule type" value="Genomic_DNA"/>
</dbReference>
<name>A0A382K4J7_9ZZZZ</name>
<reference evidence="1" key="1">
    <citation type="submission" date="2018-05" db="EMBL/GenBank/DDBJ databases">
        <authorList>
            <person name="Lanie J.A."/>
            <person name="Ng W.-L."/>
            <person name="Kazmierczak K.M."/>
            <person name="Andrzejewski T.M."/>
            <person name="Davidsen T.M."/>
            <person name="Wayne K.J."/>
            <person name="Tettelin H."/>
            <person name="Glass J.I."/>
            <person name="Rusch D."/>
            <person name="Podicherti R."/>
            <person name="Tsui H.-C.T."/>
            <person name="Winkler M.E."/>
        </authorList>
    </citation>
    <scope>NUCLEOTIDE SEQUENCE</scope>
</reference>
<sequence>MIVMATSNGSVGIQEAVEALKQGKSAVDAVEIGIREVEVNREDRSVGIHGY</sequence>
<organism evidence="1">
    <name type="scientific">marine metagenome</name>
    <dbReference type="NCBI Taxonomy" id="408172"/>
    <lineage>
        <taxon>unclassified sequences</taxon>
        <taxon>metagenomes</taxon>
        <taxon>ecological metagenomes</taxon>
    </lineage>
</organism>
<dbReference type="AlphaFoldDB" id="A0A382K4J7"/>
<protein>
    <submittedName>
        <fullName evidence="1">Uncharacterized protein</fullName>
    </submittedName>
</protein>
<proteinExistence type="predicted"/>
<feature type="non-terminal residue" evidence="1">
    <location>
        <position position="51"/>
    </location>
</feature>
<gene>
    <name evidence="1" type="ORF">METZ01_LOCUS271943</name>
</gene>
<evidence type="ECO:0000313" key="1">
    <source>
        <dbReference type="EMBL" id="SVC19089.1"/>
    </source>
</evidence>
<accession>A0A382K4J7</accession>